<evidence type="ECO:0000256" key="1">
    <source>
        <dbReference type="ARBA" id="ARBA00001961"/>
    </source>
</evidence>
<dbReference type="InterPro" id="IPR006620">
    <property type="entry name" value="Pro_4_hyd_alph"/>
</dbReference>
<dbReference type="AlphaFoldDB" id="A0AAD7UMH4"/>
<reference evidence="13" key="1">
    <citation type="submission" date="2023-01" db="EMBL/GenBank/DDBJ databases">
        <title>Metagenome sequencing of chrysophaentin producing Chrysophaeum taylorii.</title>
        <authorList>
            <person name="Davison J."/>
            <person name="Bewley C."/>
        </authorList>
    </citation>
    <scope>NUCLEOTIDE SEQUENCE</scope>
    <source>
        <strain evidence="13">NIES-1699</strain>
    </source>
</reference>
<evidence type="ECO:0000256" key="9">
    <source>
        <dbReference type="ARBA" id="ARBA00023004"/>
    </source>
</evidence>
<dbReference type="Pfam" id="PF01549">
    <property type="entry name" value="ShK"/>
    <property type="match status" value="1"/>
</dbReference>
<evidence type="ECO:0000256" key="3">
    <source>
        <dbReference type="ARBA" id="ARBA00004308"/>
    </source>
</evidence>
<dbReference type="PANTHER" id="PTHR10869">
    <property type="entry name" value="PROLYL 4-HYDROXYLASE ALPHA SUBUNIT"/>
    <property type="match status" value="1"/>
</dbReference>
<keyword evidence="9" id="KW-0408">Iron</keyword>
<comment type="caution">
    <text evidence="13">The sequence shown here is derived from an EMBL/GenBank/DDBJ whole genome shotgun (WGS) entry which is preliminary data.</text>
</comment>
<feature type="region of interest" description="Disordered" evidence="11">
    <location>
        <begin position="357"/>
        <end position="380"/>
    </location>
</feature>
<proteinExistence type="predicted"/>
<gene>
    <name evidence="13" type="ORF">CTAYLR_004382</name>
</gene>
<evidence type="ECO:0000256" key="2">
    <source>
        <dbReference type="ARBA" id="ARBA00004167"/>
    </source>
</evidence>
<dbReference type="GO" id="GO:0005783">
    <property type="term" value="C:endoplasmic reticulum"/>
    <property type="evidence" value="ECO:0007669"/>
    <property type="project" value="TreeGrafter"/>
</dbReference>
<comment type="cofactor">
    <cofactor evidence="1">
        <name>L-ascorbate</name>
        <dbReference type="ChEBI" id="CHEBI:38290"/>
    </cofactor>
</comment>
<evidence type="ECO:0000259" key="12">
    <source>
        <dbReference type="PROSITE" id="PS51471"/>
    </source>
</evidence>
<evidence type="ECO:0000256" key="5">
    <source>
        <dbReference type="ARBA" id="ARBA00022723"/>
    </source>
</evidence>
<dbReference type="InterPro" id="IPR003582">
    <property type="entry name" value="ShKT_dom"/>
</dbReference>
<evidence type="ECO:0000256" key="7">
    <source>
        <dbReference type="ARBA" id="ARBA00022989"/>
    </source>
</evidence>
<keyword evidence="6" id="KW-0223">Dioxygenase</keyword>
<keyword evidence="8" id="KW-0560">Oxidoreductase</keyword>
<keyword evidence="4" id="KW-0812">Transmembrane</keyword>
<dbReference type="InterPro" id="IPR044862">
    <property type="entry name" value="Pro_4_hyd_alph_FE2OG_OXY"/>
</dbReference>
<dbReference type="GO" id="GO:0004656">
    <property type="term" value="F:procollagen-proline 4-dioxygenase activity"/>
    <property type="evidence" value="ECO:0007669"/>
    <property type="project" value="TreeGrafter"/>
</dbReference>
<evidence type="ECO:0000256" key="4">
    <source>
        <dbReference type="ARBA" id="ARBA00022692"/>
    </source>
</evidence>
<evidence type="ECO:0000313" key="14">
    <source>
        <dbReference type="Proteomes" id="UP001230188"/>
    </source>
</evidence>
<dbReference type="PROSITE" id="PS51471">
    <property type="entry name" value="FE2OG_OXY"/>
    <property type="match status" value="1"/>
</dbReference>
<evidence type="ECO:0000256" key="8">
    <source>
        <dbReference type="ARBA" id="ARBA00023002"/>
    </source>
</evidence>
<comment type="subcellular location">
    <subcellularLocation>
        <location evidence="3">Endomembrane system</location>
    </subcellularLocation>
    <subcellularLocation>
        <location evidence="2">Membrane</location>
        <topology evidence="2">Single-pass membrane protein</topology>
    </subcellularLocation>
</comment>
<dbReference type="Pfam" id="PF13640">
    <property type="entry name" value="2OG-FeII_Oxy_3"/>
    <property type="match status" value="1"/>
</dbReference>
<name>A0AAD7UMH4_9STRA</name>
<accession>A0AAD7UMH4</accession>
<evidence type="ECO:0000256" key="6">
    <source>
        <dbReference type="ARBA" id="ARBA00022964"/>
    </source>
</evidence>
<dbReference type="Gene3D" id="2.60.120.620">
    <property type="entry name" value="q2cbj1_9rhob like domain"/>
    <property type="match status" value="1"/>
</dbReference>
<protein>
    <recommendedName>
        <fullName evidence="12">Fe2OG dioxygenase domain-containing protein</fullName>
    </recommendedName>
</protein>
<feature type="compositionally biased region" description="Polar residues" evidence="11">
    <location>
        <begin position="361"/>
        <end position="374"/>
    </location>
</feature>
<evidence type="ECO:0000256" key="10">
    <source>
        <dbReference type="ARBA" id="ARBA00023136"/>
    </source>
</evidence>
<dbReference type="InterPro" id="IPR045054">
    <property type="entry name" value="P4HA-like"/>
</dbReference>
<sequence>MVTSRVVASCAVLAALGTSEVMTKFSLRNLSGGSIGVWWIEPAPRGKKRRMVPQTAVSIRNSSSLEVNSYRGHEFAIRRLGWKEKITEQEYEPSGDEATLVIGATNDIVIVDESLGLARHDAARAVRRALEDTLASPLASVADVREAMTAVLERWARTWLAEEGMRRDMERDLVALGGDVPKPPIPPPEGWPERDPGFARRAVETALASCGGWRGVPREPARFDDDVDALSKLNLPALRGLLEAWDDRKDVCAPGTEGARAFELAVRGDAHATCARWARVGECAVNPRYMLAACARSCALWNAYGRATVPVPELLEGAQPRDEFLHCVAGAVDPVASRLKGAVNAEQNAKTGFSEDLRNRTCASTSPNATSRGPHQTEQHPDFVDAEGRAVRVSPLFAGALAMSTANISLLDKFATEEECQQVMDSARPRLRPATVNSEENPAAVSMSRRARAANLEADPDHPDHPVSKLWRRAFDVANFLTGYDLDPHGQEPFSVISYDTPKEGGLPDEYRPHCDGSCDGSPHLHGGRVATLLLYCATADEGGATTFTNARTVATPEPRDAVFFSYLNKDTNEMATEVVQHSGCPVLSGEKWVATLWYRKGISAADAWTSYDPTGARHAETAAAAAAAA</sequence>
<dbReference type="GO" id="GO:0005506">
    <property type="term" value="F:iron ion binding"/>
    <property type="evidence" value="ECO:0007669"/>
    <property type="project" value="InterPro"/>
</dbReference>
<dbReference type="SMART" id="SM00702">
    <property type="entry name" value="P4Hc"/>
    <property type="match status" value="1"/>
</dbReference>
<dbReference type="GO" id="GO:0016020">
    <property type="term" value="C:membrane"/>
    <property type="evidence" value="ECO:0007669"/>
    <property type="project" value="UniProtKB-SubCell"/>
</dbReference>
<feature type="domain" description="Fe2OG dioxygenase" evidence="12">
    <location>
        <begin position="489"/>
        <end position="601"/>
    </location>
</feature>
<dbReference type="PANTHER" id="PTHR10869:SF226">
    <property type="entry name" value="PROLYL 4-HYDROXYLASE ALPHA SUBUNIT DOMAIN-CONTAINING PROTEIN"/>
    <property type="match status" value="1"/>
</dbReference>
<organism evidence="13 14">
    <name type="scientific">Chrysophaeum taylorii</name>
    <dbReference type="NCBI Taxonomy" id="2483200"/>
    <lineage>
        <taxon>Eukaryota</taxon>
        <taxon>Sar</taxon>
        <taxon>Stramenopiles</taxon>
        <taxon>Ochrophyta</taxon>
        <taxon>Pelagophyceae</taxon>
        <taxon>Pelagomonadales</taxon>
        <taxon>Pelagomonadaceae</taxon>
        <taxon>Chrysophaeum</taxon>
    </lineage>
</organism>
<keyword evidence="5" id="KW-0479">Metal-binding</keyword>
<dbReference type="GO" id="GO:0031418">
    <property type="term" value="F:L-ascorbic acid binding"/>
    <property type="evidence" value="ECO:0007669"/>
    <property type="project" value="InterPro"/>
</dbReference>
<dbReference type="InterPro" id="IPR005123">
    <property type="entry name" value="Oxoglu/Fe-dep_dioxygenase_dom"/>
</dbReference>
<keyword evidence="14" id="KW-1185">Reference proteome</keyword>
<dbReference type="Proteomes" id="UP001230188">
    <property type="component" value="Unassembled WGS sequence"/>
</dbReference>
<evidence type="ECO:0000313" key="13">
    <source>
        <dbReference type="EMBL" id="KAJ8611946.1"/>
    </source>
</evidence>
<keyword evidence="10" id="KW-0472">Membrane</keyword>
<evidence type="ECO:0000256" key="11">
    <source>
        <dbReference type="SAM" id="MobiDB-lite"/>
    </source>
</evidence>
<dbReference type="EMBL" id="JAQMWT010000059">
    <property type="protein sequence ID" value="KAJ8611946.1"/>
    <property type="molecule type" value="Genomic_DNA"/>
</dbReference>
<keyword evidence="7" id="KW-1133">Transmembrane helix</keyword>